<dbReference type="Proteomes" id="UP001229355">
    <property type="component" value="Chromosome 1"/>
</dbReference>
<keyword evidence="7" id="KW-1185">Reference proteome</keyword>
<dbReference type="EMBL" id="CP120373">
    <property type="protein sequence ID" value="WEX86696.1"/>
    <property type="molecule type" value="Genomic_DNA"/>
</dbReference>
<dbReference type="HAMAP" id="MF_01671">
    <property type="entry name" value="IolG"/>
    <property type="match status" value="1"/>
</dbReference>
<evidence type="ECO:0000256" key="1">
    <source>
        <dbReference type="ARBA" id="ARBA00023002"/>
    </source>
</evidence>
<dbReference type="EC" id="1.1.1.18" evidence="3"/>
<proteinExistence type="inferred from homology"/>
<dbReference type="InterPro" id="IPR023794">
    <property type="entry name" value="MI/DCI_dehydrogenase"/>
</dbReference>
<dbReference type="Pfam" id="PF01408">
    <property type="entry name" value="GFO_IDH_MocA"/>
    <property type="match status" value="1"/>
</dbReference>
<keyword evidence="2 3" id="KW-0520">NAD</keyword>
<accession>A0ABY8DCC7</accession>
<dbReference type="Pfam" id="PF22725">
    <property type="entry name" value="GFO_IDH_MocA_C3"/>
    <property type="match status" value="1"/>
</dbReference>
<dbReference type="Gene3D" id="3.30.360.10">
    <property type="entry name" value="Dihydrodipicolinate Reductase, domain 2"/>
    <property type="match status" value="1"/>
</dbReference>
<comment type="subunit">
    <text evidence="3">Homotetramer.</text>
</comment>
<dbReference type="RefSeq" id="WP_280658763.1">
    <property type="nucleotide sequence ID" value="NZ_CP120373.1"/>
</dbReference>
<evidence type="ECO:0000313" key="6">
    <source>
        <dbReference type="EMBL" id="WEX86696.1"/>
    </source>
</evidence>
<dbReference type="PANTHER" id="PTHR43593:SF1">
    <property type="entry name" value="INOSITOL 2-DEHYDROGENASE"/>
    <property type="match status" value="1"/>
</dbReference>
<evidence type="ECO:0000259" key="4">
    <source>
        <dbReference type="Pfam" id="PF01408"/>
    </source>
</evidence>
<comment type="similarity">
    <text evidence="3">Belongs to the Gfo/Idh/MocA family.</text>
</comment>
<evidence type="ECO:0000256" key="2">
    <source>
        <dbReference type="ARBA" id="ARBA00023027"/>
    </source>
</evidence>
<dbReference type="InterPro" id="IPR050424">
    <property type="entry name" value="Gfo-Idh-MocA_inositol_DH"/>
</dbReference>
<dbReference type="PANTHER" id="PTHR43593">
    <property type="match status" value="1"/>
</dbReference>
<dbReference type="SUPFAM" id="SSF55347">
    <property type="entry name" value="Glyceraldehyde-3-phosphate dehydrogenase-like, C-terminal domain"/>
    <property type="match status" value="1"/>
</dbReference>
<comment type="catalytic activity">
    <reaction evidence="3">
        <text>myo-inositol + NAD(+) = scyllo-inosose + NADH + H(+)</text>
        <dbReference type="Rhea" id="RHEA:16949"/>
        <dbReference type="ChEBI" id="CHEBI:15378"/>
        <dbReference type="ChEBI" id="CHEBI:17268"/>
        <dbReference type="ChEBI" id="CHEBI:17811"/>
        <dbReference type="ChEBI" id="CHEBI:57540"/>
        <dbReference type="ChEBI" id="CHEBI:57945"/>
        <dbReference type="EC" id="1.1.1.18"/>
    </reaction>
</comment>
<sequence>MTLQVGVIGTGMIGQDHIRRLTKVLSGVEVVGVTDIDQARAAAAAPERAEVFATPTALISSEKVQAVIICSWGPAHEEQLLACIAAGKPVFCEKPLVTSEAAALRVMEAEVAFGRRLVQVGFMRRFDADYRRLKAVIEGGKLGEPLMFHSVHRNASVPEGLYTSEMPLNDTLVHDADISRWLLSDEISGVEVRVPRRSSRGGKLRDPVFVLLHMASGALVDVEISVNISYGYDIRGEVSCETGVAALPNRPATVISDSNGIRQAIPEDWRERFIEAYDQEFREWIVAGSRGTATGPSTWDGYAATLVADAALRAVASGGFESINMIAKPDLYGTSTAMAAE</sequence>
<feature type="domain" description="GFO/IDH/MocA-like oxidoreductase" evidence="5">
    <location>
        <begin position="130"/>
        <end position="244"/>
    </location>
</feature>
<protein>
    <recommendedName>
        <fullName evidence="3">Inositol 2-dehydrogenase</fullName>
        <ecNumber evidence="3">1.1.1.18</ecNumber>
    </recommendedName>
    <alternativeName>
        <fullName evidence="3">Myo-inositol 2-dehydrogenase</fullName>
        <shortName evidence="3">MI 2-dehydrogenase</shortName>
    </alternativeName>
</protein>
<dbReference type="InterPro" id="IPR036291">
    <property type="entry name" value="NAD(P)-bd_dom_sf"/>
</dbReference>
<gene>
    <name evidence="3" type="primary">iolG</name>
    <name evidence="6" type="ORF">PZN02_003012</name>
</gene>
<name>A0ABY8DCC7_9HYPH</name>
<evidence type="ECO:0000256" key="3">
    <source>
        <dbReference type="HAMAP-Rule" id="MF_01671"/>
    </source>
</evidence>
<dbReference type="Gene3D" id="3.40.50.720">
    <property type="entry name" value="NAD(P)-binding Rossmann-like Domain"/>
    <property type="match status" value="1"/>
</dbReference>
<dbReference type="SUPFAM" id="SSF51735">
    <property type="entry name" value="NAD(P)-binding Rossmann-fold domains"/>
    <property type="match status" value="1"/>
</dbReference>
<dbReference type="InterPro" id="IPR000683">
    <property type="entry name" value="Gfo/Idh/MocA-like_OxRdtase_N"/>
</dbReference>
<organism evidence="6 7">
    <name type="scientific">Sinorhizobium garamanticum</name>
    <dbReference type="NCBI Taxonomy" id="680247"/>
    <lineage>
        <taxon>Bacteria</taxon>
        <taxon>Pseudomonadati</taxon>
        <taxon>Pseudomonadota</taxon>
        <taxon>Alphaproteobacteria</taxon>
        <taxon>Hyphomicrobiales</taxon>
        <taxon>Rhizobiaceae</taxon>
        <taxon>Sinorhizobium/Ensifer group</taxon>
        <taxon>Sinorhizobium</taxon>
    </lineage>
</organism>
<comment type="function">
    <text evidence="3">Involved in the oxidation of myo-inositol (MI) to 2-keto-myo-inositol (2KMI or 2-inosose).</text>
</comment>
<feature type="domain" description="Gfo/Idh/MocA-like oxidoreductase N-terminal" evidence="4">
    <location>
        <begin position="4"/>
        <end position="122"/>
    </location>
</feature>
<evidence type="ECO:0000259" key="5">
    <source>
        <dbReference type="Pfam" id="PF22725"/>
    </source>
</evidence>
<keyword evidence="1 3" id="KW-0560">Oxidoreductase</keyword>
<evidence type="ECO:0000313" key="7">
    <source>
        <dbReference type="Proteomes" id="UP001229355"/>
    </source>
</evidence>
<reference evidence="6 7" key="1">
    <citation type="submission" date="2023-03" db="EMBL/GenBank/DDBJ databases">
        <authorList>
            <person name="Kaur S."/>
            <person name="Espinosa-Saiz D."/>
            <person name="Velazquez E."/>
            <person name="Menendez E."/>
            <person name="diCenzo G.C."/>
        </authorList>
    </citation>
    <scope>NUCLEOTIDE SEQUENCE [LARGE SCALE GENOMIC DNA]</scope>
    <source>
        <strain evidence="6 7">LMG 24692</strain>
    </source>
</reference>
<dbReference type="InterPro" id="IPR055170">
    <property type="entry name" value="GFO_IDH_MocA-like_dom"/>
</dbReference>